<dbReference type="SUPFAM" id="SSF54001">
    <property type="entry name" value="Cysteine proteinases"/>
    <property type="match status" value="1"/>
</dbReference>
<dbReference type="Proteomes" id="UP001320876">
    <property type="component" value="Unassembled WGS sequence"/>
</dbReference>
<dbReference type="InterPro" id="IPR038765">
    <property type="entry name" value="Papain-like_cys_pep_sf"/>
</dbReference>
<organism evidence="2 3">
    <name type="scientific">Luteolibacter arcticus</name>
    <dbReference type="NCBI Taxonomy" id="1581411"/>
    <lineage>
        <taxon>Bacteria</taxon>
        <taxon>Pseudomonadati</taxon>
        <taxon>Verrucomicrobiota</taxon>
        <taxon>Verrucomicrobiia</taxon>
        <taxon>Verrucomicrobiales</taxon>
        <taxon>Verrucomicrobiaceae</taxon>
        <taxon>Luteolibacter</taxon>
    </lineage>
</organism>
<keyword evidence="1" id="KW-0732">Signal</keyword>
<dbReference type="Gene3D" id="1.10.3670.10">
    <property type="entry name" value="Putative xylanase like domain"/>
    <property type="match status" value="1"/>
</dbReference>
<dbReference type="RefSeq" id="WP_264487444.1">
    <property type="nucleotide sequence ID" value="NZ_JAPDDT010000004.1"/>
</dbReference>
<gene>
    <name evidence="2" type="ORF">OKA05_12310</name>
</gene>
<accession>A0ABT3GIL8</accession>
<comment type="caution">
    <text evidence="2">The sequence shown here is derived from an EMBL/GenBank/DDBJ whole genome shotgun (WGS) entry which is preliminary data.</text>
</comment>
<evidence type="ECO:0000313" key="2">
    <source>
        <dbReference type="EMBL" id="MCW1923339.1"/>
    </source>
</evidence>
<reference evidence="2 3" key="1">
    <citation type="submission" date="2022-10" db="EMBL/GenBank/DDBJ databases">
        <title>Luteolibacter arcticus strain CCTCC AB 2014275, whole genome shotgun sequencing project.</title>
        <authorList>
            <person name="Zhao G."/>
            <person name="Shen L."/>
        </authorList>
    </citation>
    <scope>NUCLEOTIDE SEQUENCE [LARGE SCALE GENOMIC DNA]</scope>
    <source>
        <strain evidence="2 3">CCTCC AB 2014275</strain>
    </source>
</reference>
<dbReference type="InterPro" id="IPR010846">
    <property type="entry name" value="AmiA-like"/>
</dbReference>
<feature type="chain" id="PRO_5045839609" evidence="1">
    <location>
        <begin position="19"/>
        <end position="314"/>
    </location>
</feature>
<keyword evidence="3" id="KW-1185">Reference proteome</keyword>
<dbReference type="Gene3D" id="2.30.260.10">
    <property type="entry name" value="putative xylanase like domain"/>
    <property type="match status" value="1"/>
</dbReference>
<evidence type="ECO:0000256" key="1">
    <source>
        <dbReference type="SAM" id="SignalP"/>
    </source>
</evidence>
<protein>
    <submittedName>
        <fullName evidence="2">DUF1460 domain-containing protein</fullName>
    </submittedName>
</protein>
<dbReference type="EMBL" id="JAPDDT010000004">
    <property type="protein sequence ID" value="MCW1923339.1"/>
    <property type="molecule type" value="Genomic_DNA"/>
</dbReference>
<feature type="signal peptide" evidence="1">
    <location>
        <begin position="1"/>
        <end position="18"/>
    </location>
</feature>
<name>A0ABT3GIL8_9BACT</name>
<sequence>MKLVVLSALMLAVLPVTAQHTVTPPSPVRLPMGTIFKGDAKFRTLVQQAEKENWRQLPLGARTIRAARAMVGTPYVNYTLEVHDKIESPVVNLGGMDCWTYYENALAFARMLRYKPAPYIPQDMLHMVEVERYRGGVCTGGYLSRMHHLEEVFWDNERRGLAKNITPRLPGAVRLRREIREMTVQWKSYRYLRNSPSLLPEMGRIEARVSNLPVWHIPKKGVRAIEGYLQDGDVCAITYNGSGGYTSHVGLIVKLQGRAYFAHATSDRDKGRMTIIDRPITDYLNQGSKHAGIVVLRPNDLPPSKFWARPLATR</sequence>
<dbReference type="Pfam" id="PF07313">
    <property type="entry name" value="AmiA-like"/>
    <property type="match status" value="1"/>
</dbReference>
<proteinExistence type="predicted"/>
<evidence type="ECO:0000313" key="3">
    <source>
        <dbReference type="Proteomes" id="UP001320876"/>
    </source>
</evidence>